<dbReference type="EMBL" id="OC000135">
    <property type="protein sequence ID" value="CAD7256256.1"/>
    <property type="molecule type" value="Genomic_DNA"/>
</dbReference>
<sequence>MTCGLMGRVTASGKEIACADLKAVELSESIQSIPTSPQPPPFTTSPYASLNDSLFTIMHIFSATSSLRILEIAFASSLEVASGAAKSPRVLEGLLRAAALIHYGRKTICLPGSCSSATRIVMRRRQEVLDLHQQIAPDLVHPIIVVITVSGKILEGTLWYNKILTCFTSYVDEDDCIFTSSFRHSASSVLPEVQAACDAPFLNFAHLSLSYAKSLLAAVGAECPAHLMECQPLLGLLNCSQATFIFSHTSLSLLTQEDLHGDYDSWSRNLIFSSLQEEPSYSRHSWHSPNLDVRERCISPCARNPGSIPGYSDPGSISTASSKKLFLSRHMCVVAPLSTHHTSSLLVNFAQRVLTEDDVNVTISSAAAWKYSRSCCLISSSLEPNSGAEIRMRTDCIVKMKGIEPLVADYTIPWARGHSTRFATMQAKTLGSSRTSFGGCHLSPGNPIGARRLMITCFLSTWAERWGEPNHTASDETRTSVQSGVDIVVTSVSGVL</sequence>
<dbReference type="AlphaFoldDB" id="A0A7R9ALJ7"/>
<proteinExistence type="predicted"/>
<protein>
    <submittedName>
        <fullName evidence="1">Uncharacterized protein</fullName>
    </submittedName>
</protein>
<reference evidence="1" key="1">
    <citation type="submission" date="2020-11" db="EMBL/GenBank/DDBJ databases">
        <authorList>
            <person name="Tran Van P."/>
        </authorList>
    </citation>
    <scope>NUCLEOTIDE SEQUENCE</scope>
</reference>
<accession>A0A7R9ALJ7</accession>
<evidence type="ECO:0000313" key="1">
    <source>
        <dbReference type="EMBL" id="CAD7256256.1"/>
    </source>
</evidence>
<gene>
    <name evidence="1" type="ORF">TSIB3V08_LOCUS540</name>
</gene>
<organism evidence="1">
    <name type="scientific">Timema shepardi</name>
    <name type="common">Walking stick</name>
    <dbReference type="NCBI Taxonomy" id="629360"/>
    <lineage>
        <taxon>Eukaryota</taxon>
        <taxon>Metazoa</taxon>
        <taxon>Ecdysozoa</taxon>
        <taxon>Arthropoda</taxon>
        <taxon>Hexapoda</taxon>
        <taxon>Insecta</taxon>
        <taxon>Pterygota</taxon>
        <taxon>Neoptera</taxon>
        <taxon>Polyneoptera</taxon>
        <taxon>Phasmatodea</taxon>
        <taxon>Timematodea</taxon>
        <taxon>Timematoidea</taxon>
        <taxon>Timematidae</taxon>
        <taxon>Timema</taxon>
    </lineage>
</organism>
<name>A0A7R9ALJ7_TIMSH</name>